<feature type="domain" description="Integrase zinc-binding" evidence="1">
    <location>
        <begin position="187"/>
        <end position="240"/>
    </location>
</feature>
<keyword evidence="3" id="KW-1185">Reference proteome</keyword>
<dbReference type="AlphaFoldDB" id="A0A3M7R9S3"/>
<organism evidence="2 3">
    <name type="scientific">Brachionus plicatilis</name>
    <name type="common">Marine rotifer</name>
    <name type="synonym">Brachionus muelleri</name>
    <dbReference type="NCBI Taxonomy" id="10195"/>
    <lineage>
        <taxon>Eukaryota</taxon>
        <taxon>Metazoa</taxon>
        <taxon>Spiralia</taxon>
        <taxon>Gnathifera</taxon>
        <taxon>Rotifera</taxon>
        <taxon>Eurotatoria</taxon>
        <taxon>Monogononta</taxon>
        <taxon>Pseudotrocha</taxon>
        <taxon>Ploima</taxon>
        <taxon>Brachionidae</taxon>
        <taxon>Brachionus</taxon>
    </lineage>
</organism>
<reference evidence="2 3" key="1">
    <citation type="journal article" date="2018" name="Sci. Rep.">
        <title>Genomic signatures of local adaptation to the degree of environmental predictability in rotifers.</title>
        <authorList>
            <person name="Franch-Gras L."/>
            <person name="Hahn C."/>
            <person name="Garcia-Roger E.M."/>
            <person name="Carmona M.J."/>
            <person name="Serra M."/>
            <person name="Gomez A."/>
        </authorList>
    </citation>
    <scope>NUCLEOTIDE SEQUENCE [LARGE SCALE GENOMIC DNA]</scope>
    <source>
        <strain evidence="2">HYR1</strain>
    </source>
</reference>
<dbReference type="InterPro" id="IPR041588">
    <property type="entry name" value="Integrase_H2C2"/>
</dbReference>
<protein>
    <submittedName>
        <fullName evidence="2">Transposon Ty3-G Gag-Pol poly</fullName>
    </submittedName>
</protein>
<comment type="caution">
    <text evidence="2">The sequence shown here is derived from an EMBL/GenBank/DDBJ whole genome shotgun (WGS) entry which is preliminary data.</text>
</comment>
<evidence type="ECO:0000259" key="1">
    <source>
        <dbReference type="Pfam" id="PF17921"/>
    </source>
</evidence>
<dbReference type="OrthoDB" id="5849037at2759"/>
<dbReference type="FunFam" id="1.10.340.70:FF:000001">
    <property type="entry name" value="Retrovirus-related Pol polyprotein from transposon gypsy-like Protein"/>
    <property type="match status" value="1"/>
</dbReference>
<gene>
    <name evidence="2" type="ORF">BpHYR1_031903</name>
</gene>
<evidence type="ECO:0000313" key="2">
    <source>
        <dbReference type="EMBL" id="RNA20287.1"/>
    </source>
</evidence>
<dbReference type="Proteomes" id="UP000276133">
    <property type="component" value="Unassembled WGS sequence"/>
</dbReference>
<name>A0A3M7R9S3_BRAPC</name>
<proteinExistence type="predicted"/>
<accession>A0A3M7R9S3</accession>
<evidence type="ECO:0000313" key="3">
    <source>
        <dbReference type="Proteomes" id="UP000276133"/>
    </source>
</evidence>
<dbReference type="Gene3D" id="1.10.340.70">
    <property type="match status" value="1"/>
</dbReference>
<dbReference type="Pfam" id="PF17921">
    <property type="entry name" value="Integrase_H2C2"/>
    <property type="match status" value="1"/>
</dbReference>
<dbReference type="EMBL" id="REGN01003882">
    <property type="protein sequence ID" value="RNA20287.1"/>
    <property type="molecule type" value="Genomic_DNA"/>
</dbReference>
<sequence length="240" mass="27933">MAYRLIDRLMFDGMSFDEFFNAFGYDSEMAWKPASRYLNIFNSRTMKPGEKQAKYCRELEVLLNKAIPGLQEKFKEQLLKDKVIKSVAATKKLFLELVLDKKWNEIVAQCEKRVINKLEIGLDVDWEQEQSKDDELTLVKLAVKTGDKSGLAELTNGTTWEKQHGGLCIQDDLLCYKYQLGNTTILVPKHLTEQIFKLYHDSITAGHLGFEKIFITIPSRFYRLKMKEEIYDYCHTCDTC</sequence>